<organism evidence="2 3">
    <name type="scientific">Roseibacillus persicicus</name>
    <dbReference type="NCBI Taxonomy" id="454148"/>
    <lineage>
        <taxon>Bacteria</taxon>
        <taxon>Pseudomonadati</taxon>
        <taxon>Verrucomicrobiota</taxon>
        <taxon>Verrucomicrobiia</taxon>
        <taxon>Verrucomicrobiales</taxon>
        <taxon>Verrucomicrobiaceae</taxon>
        <taxon>Roseibacillus</taxon>
    </lineage>
</organism>
<dbReference type="GO" id="GO:0003677">
    <property type="term" value="F:DNA binding"/>
    <property type="evidence" value="ECO:0007669"/>
    <property type="project" value="TreeGrafter"/>
</dbReference>
<protein>
    <recommendedName>
        <fullName evidence="1">Transcription factor NikR nickel binding C-terminal domain-containing protein</fullName>
    </recommendedName>
</protein>
<evidence type="ECO:0000313" key="2">
    <source>
        <dbReference type="EMBL" id="GHC57305.1"/>
    </source>
</evidence>
<dbReference type="InterPro" id="IPR050192">
    <property type="entry name" value="CopG/NikR_regulator"/>
</dbReference>
<dbReference type="InterPro" id="IPR027271">
    <property type="entry name" value="Acetolactate_synth/TF_NikR_C"/>
</dbReference>
<name>A0A918TUL1_9BACT</name>
<proteinExistence type="predicted"/>
<dbReference type="EMBL" id="BMXI01000010">
    <property type="protein sequence ID" value="GHC57305.1"/>
    <property type="molecule type" value="Genomic_DNA"/>
</dbReference>
<accession>A0A918TUL1</accession>
<evidence type="ECO:0000313" key="3">
    <source>
        <dbReference type="Proteomes" id="UP000644507"/>
    </source>
</evidence>
<reference evidence="2" key="1">
    <citation type="journal article" date="2014" name="Int. J. Syst. Evol. Microbiol.">
        <title>Complete genome sequence of Corynebacterium casei LMG S-19264T (=DSM 44701T), isolated from a smear-ripened cheese.</title>
        <authorList>
            <consortium name="US DOE Joint Genome Institute (JGI-PGF)"/>
            <person name="Walter F."/>
            <person name="Albersmeier A."/>
            <person name="Kalinowski J."/>
            <person name="Ruckert C."/>
        </authorList>
    </citation>
    <scope>NUCLEOTIDE SEQUENCE</scope>
    <source>
        <strain evidence="2">KCTC 12988</strain>
    </source>
</reference>
<keyword evidence="3" id="KW-1185">Reference proteome</keyword>
<reference evidence="2" key="2">
    <citation type="submission" date="2020-09" db="EMBL/GenBank/DDBJ databases">
        <authorList>
            <person name="Sun Q."/>
            <person name="Kim S."/>
        </authorList>
    </citation>
    <scope>NUCLEOTIDE SEQUENCE</scope>
    <source>
        <strain evidence="2">KCTC 12988</strain>
    </source>
</reference>
<comment type="caution">
    <text evidence="2">The sequence shown here is derived from an EMBL/GenBank/DDBJ whole genome shotgun (WGS) entry which is preliminary data.</text>
</comment>
<dbReference type="Gene3D" id="3.30.70.1150">
    <property type="entry name" value="ACT-like. Chain A, domain 2"/>
    <property type="match status" value="1"/>
</dbReference>
<dbReference type="GO" id="GO:0006355">
    <property type="term" value="P:regulation of DNA-templated transcription"/>
    <property type="evidence" value="ECO:0007669"/>
    <property type="project" value="TreeGrafter"/>
</dbReference>
<dbReference type="PANTHER" id="PTHR34719:SF2">
    <property type="entry name" value="NICKEL-RESPONSIVE REGULATOR"/>
    <property type="match status" value="1"/>
</dbReference>
<dbReference type="InterPro" id="IPR045865">
    <property type="entry name" value="ACT-like_dom_sf"/>
</dbReference>
<evidence type="ECO:0000259" key="1">
    <source>
        <dbReference type="Pfam" id="PF08753"/>
    </source>
</evidence>
<sequence>MLVDERGFDSRSQAVGELISRELDRYSASQGRQIMTGTIVLVYGHTNGDLKRRLADIQYDHIAEVIGSLHILLEKEHTMEVVIVQGKANKLRKIANELITCKGVTSGSMTLTSSLMPPVQYPAEVDDLTV</sequence>
<dbReference type="Proteomes" id="UP000644507">
    <property type="component" value="Unassembled WGS sequence"/>
</dbReference>
<gene>
    <name evidence="2" type="ORF">GCM10007100_25310</name>
</gene>
<feature type="domain" description="Transcription factor NikR nickel binding C-terminal" evidence="1">
    <location>
        <begin position="37"/>
        <end position="112"/>
    </location>
</feature>
<dbReference type="PANTHER" id="PTHR34719">
    <property type="entry name" value="NICKEL-RESPONSIVE REGULATOR"/>
    <property type="match status" value="1"/>
</dbReference>
<dbReference type="InterPro" id="IPR014864">
    <property type="entry name" value="TF_NikR_Ni-bd_C"/>
</dbReference>
<dbReference type="Pfam" id="PF08753">
    <property type="entry name" value="NikR_C"/>
    <property type="match status" value="1"/>
</dbReference>
<dbReference type="SUPFAM" id="SSF55021">
    <property type="entry name" value="ACT-like"/>
    <property type="match status" value="1"/>
</dbReference>
<dbReference type="AlphaFoldDB" id="A0A918TUL1"/>